<evidence type="ECO:0000259" key="2">
    <source>
        <dbReference type="Pfam" id="PF15902"/>
    </source>
</evidence>
<gene>
    <name evidence="3" type="ORF">SAMN05444411_102282</name>
</gene>
<reference evidence="3 4" key="1">
    <citation type="submission" date="2016-10" db="EMBL/GenBank/DDBJ databases">
        <authorList>
            <person name="de Groot N.N."/>
        </authorList>
    </citation>
    <scope>NUCLEOTIDE SEQUENCE [LARGE SCALE GENOMIC DNA]</scope>
    <source>
        <strain evidence="3 4">DSM 24956</strain>
    </source>
</reference>
<evidence type="ECO:0000256" key="1">
    <source>
        <dbReference type="ARBA" id="ARBA00022737"/>
    </source>
</evidence>
<organism evidence="3 4">
    <name type="scientific">Lutibacter oricola</name>
    <dbReference type="NCBI Taxonomy" id="762486"/>
    <lineage>
        <taxon>Bacteria</taxon>
        <taxon>Pseudomonadati</taxon>
        <taxon>Bacteroidota</taxon>
        <taxon>Flavobacteriia</taxon>
        <taxon>Flavobacteriales</taxon>
        <taxon>Flavobacteriaceae</taxon>
        <taxon>Lutibacter</taxon>
    </lineage>
</organism>
<keyword evidence="4" id="KW-1185">Reference proteome</keyword>
<dbReference type="AlphaFoldDB" id="A0A1H2WTS5"/>
<evidence type="ECO:0000313" key="4">
    <source>
        <dbReference type="Proteomes" id="UP000199595"/>
    </source>
</evidence>
<feature type="domain" description="Sortilin N-terminal" evidence="2">
    <location>
        <begin position="184"/>
        <end position="303"/>
    </location>
</feature>
<feature type="domain" description="Sortilin N-terminal" evidence="2">
    <location>
        <begin position="643"/>
        <end position="766"/>
    </location>
</feature>
<dbReference type="PANTHER" id="PTHR43739">
    <property type="entry name" value="XYLOGLUCANASE (EUROFUNG)"/>
    <property type="match status" value="1"/>
</dbReference>
<name>A0A1H2WTS5_9FLAO</name>
<dbReference type="CDD" id="cd15482">
    <property type="entry name" value="Sialidase_non-viral"/>
    <property type="match status" value="2"/>
</dbReference>
<dbReference type="InterPro" id="IPR015943">
    <property type="entry name" value="WD40/YVTN_repeat-like_dom_sf"/>
</dbReference>
<dbReference type="GO" id="GO:0010411">
    <property type="term" value="P:xyloglucan metabolic process"/>
    <property type="evidence" value="ECO:0007669"/>
    <property type="project" value="TreeGrafter"/>
</dbReference>
<proteinExistence type="predicted"/>
<dbReference type="Gene3D" id="2.130.10.10">
    <property type="entry name" value="YVTN repeat-like/Quinoprotein amine dehydrogenase"/>
    <property type="match status" value="5"/>
</dbReference>
<dbReference type="RefSeq" id="WP_090121169.1">
    <property type="nucleotide sequence ID" value="NZ_FNNJ01000002.1"/>
</dbReference>
<keyword evidence="3" id="KW-0675">Receptor</keyword>
<dbReference type="SUPFAM" id="SSF110296">
    <property type="entry name" value="Oligoxyloglucan reducing end-specific cellobiohydrolase"/>
    <property type="match status" value="2"/>
</dbReference>
<keyword evidence="1" id="KW-0677">Repeat</keyword>
<dbReference type="Proteomes" id="UP000199595">
    <property type="component" value="Unassembled WGS sequence"/>
</dbReference>
<sequence>MNKITPIIITLLLSFTVNAQFNKTYFKKLNSKRVESTDLVEWRQVGPGMSGYCEEFWCHPTDKNVIMMSPDMFNTYGSWDAGKTWSTVKDADGEGKDLARVRKFMFSYQNPAFGFAITGGGKLYKTLDTGRSWKEVHTFKGRHSEITVDPSNDKNWYIGPGDFWNVKKSWRHINGQAGKVNKNAIYRSTDSGKTWQKFKVGDSEKIDVGRIVVDPNNSKVIITITNQGVFRSTDKGKTWKPSAKGLQVNRPRDLDAYFDKNTKEFILYLVDQTAFVGNGKTITSKGGVYKSTDSGKTWESITGNLGVDLKEISTKALQNRYWKSLSYWFQTSVKDVRTKYPELPTNVLDIWHRIQVNPTNKNEIYLSHNTKHDKAFLMGDAWKSKDGGKTWIAVARTGLYWKNNKNKAYWESRNNPTNTNTTFAHLQPEMDRRENSWGNRFLELSVDGTAYICLDQQVLASKNGGETWQQIDDNETAPGSKRWVGRGGSNLPGRFMLLETGIKDRYLLTSGEHGLWQTAPLGNYPEKMEVAVEQLEGQVHHGGAHSAGTVAVHPNNPDIIYFLSYRQNHRGKLRRSIDGGKTWENISTIFAADTPAHERLVFLNSLIIDPNNAKNMYFCATKKPISQVAGPYAKSLTKGDYGFYKSTDEGYTWKLSMKGFHPNASIRRVVMDPKNPETLYAAVNDDNGGLFISKDKGDSWKEVKISSEIKNVNNIFIDRNTQDMFISTGNENGTDIGGGVWKSKNKGNSWERIFKLPYVWQCETSPVNSNIITVSAPLAHRAKAKNEKLNSGAYVSMDSGKTWNKINKGLGQHDRIVDLKPDPYREDVFWASQKGSGWAIGYLKGTKKGWSEK</sequence>
<dbReference type="InterPro" id="IPR031778">
    <property type="entry name" value="Sortilin_N"/>
</dbReference>
<evidence type="ECO:0000313" key="3">
    <source>
        <dbReference type="EMBL" id="SDW83886.1"/>
    </source>
</evidence>
<dbReference type="PANTHER" id="PTHR43739:SF5">
    <property type="entry name" value="EXO-ALPHA-SIALIDASE"/>
    <property type="match status" value="1"/>
</dbReference>
<dbReference type="OrthoDB" id="9757809at2"/>
<dbReference type="EMBL" id="FNNJ01000002">
    <property type="protein sequence ID" value="SDW83886.1"/>
    <property type="molecule type" value="Genomic_DNA"/>
</dbReference>
<accession>A0A1H2WTS5</accession>
<dbReference type="InterPro" id="IPR052025">
    <property type="entry name" value="Xyloglucanase_GH74"/>
</dbReference>
<dbReference type="Pfam" id="PF15902">
    <property type="entry name" value="Sortilin-Vps10"/>
    <property type="match status" value="2"/>
</dbReference>
<protein>
    <submittedName>
        <fullName evidence="3">Sortilin, neurotensin receptor 3</fullName>
    </submittedName>
</protein>
<dbReference type="STRING" id="762486.SAMN05444411_102282"/>